<sequence length="80" mass="8449">VTGQIQEISAGTEQMTAGSEEVLASSVTIAEIAKASSDQTLQIRELADQQLRIVKQFADSAAELSGTTHHLLAAVKQVKV</sequence>
<dbReference type="Gene3D" id="1.10.287.950">
    <property type="entry name" value="Methyl-accepting chemotaxis protein"/>
    <property type="match status" value="1"/>
</dbReference>
<dbReference type="SUPFAM" id="SSF58104">
    <property type="entry name" value="Methyl-accepting chemotaxis protein (MCP) signaling domain"/>
    <property type="match status" value="1"/>
</dbReference>
<name>A0ABS7C3M4_9BACL</name>
<proteinExistence type="predicted"/>
<comment type="caution">
    <text evidence="1">The sequence shown here is derived from an EMBL/GenBank/DDBJ whole genome shotgun (WGS) entry which is preliminary data.</text>
</comment>
<accession>A0ABS7C3M4</accession>
<protein>
    <submittedName>
        <fullName evidence="1">Methyl-accepting chemotaxis protein</fullName>
    </submittedName>
</protein>
<organism evidence="1 2">
    <name type="scientific">Paenibacillus sepulcri</name>
    <dbReference type="NCBI Taxonomy" id="359917"/>
    <lineage>
        <taxon>Bacteria</taxon>
        <taxon>Bacillati</taxon>
        <taxon>Bacillota</taxon>
        <taxon>Bacilli</taxon>
        <taxon>Bacillales</taxon>
        <taxon>Paenibacillaceae</taxon>
        <taxon>Paenibacillus</taxon>
    </lineage>
</organism>
<evidence type="ECO:0000313" key="1">
    <source>
        <dbReference type="EMBL" id="MBW7455512.1"/>
    </source>
</evidence>
<dbReference type="Proteomes" id="UP001519887">
    <property type="component" value="Unassembled WGS sequence"/>
</dbReference>
<reference evidence="1 2" key="1">
    <citation type="submission" date="2021-07" db="EMBL/GenBank/DDBJ databases">
        <title>Paenibacillus radiodurans sp. nov., isolated from the southeastern edge of Tengger Desert.</title>
        <authorList>
            <person name="Zhang G."/>
        </authorList>
    </citation>
    <scope>NUCLEOTIDE SEQUENCE [LARGE SCALE GENOMIC DNA]</scope>
    <source>
        <strain evidence="1 2">CCM 7311</strain>
    </source>
</reference>
<dbReference type="EMBL" id="JAHZIK010000377">
    <property type="protein sequence ID" value="MBW7455512.1"/>
    <property type="molecule type" value="Genomic_DNA"/>
</dbReference>
<keyword evidence="2" id="KW-1185">Reference proteome</keyword>
<gene>
    <name evidence="1" type="ORF">K0U00_15910</name>
</gene>
<feature type="non-terminal residue" evidence="1">
    <location>
        <position position="1"/>
    </location>
</feature>
<evidence type="ECO:0000313" key="2">
    <source>
        <dbReference type="Proteomes" id="UP001519887"/>
    </source>
</evidence>